<keyword evidence="2" id="KW-1185">Reference proteome</keyword>
<dbReference type="Proteomes" id="UP000254640">
    <property type="component" value="Unassembled WGS sequence"/>
</dbReference>
<accession>A0A379AH97</accession>
<protein>
    <submittedName>
        <fullName evidence="1">Uncharacterized protein</fullName>
    </submittedName>
</protein>
<sequence>MKLKNHKIHAIAWIFHFNAVSIVSVSTFQQCRNHCLKEGSLFGLRAFWCKSQRTNLMLPGHTLFPCSSPESGAYSATQKLRFALPGDLPQSVTDDLLKLQSGLRLWLVTAADQHHFKRQGLRYG</sequence>
<dbReference type="AlphaFoldDB" id="A0A379AH97"/>
<evidence type="ECO:0000313" key="2">
    <source>
        <dbReference type="Proteomes" id="UP000254640"/>
    </source>
</evidence>
<gene>
    <name evidence="1" type="ORF">NCTC9381_03119</name>
</gene>
<proteinExistence type="predicted"/>
<name>A0A379AH97_ENTAG</name>
<reference evidence="1 2" key="1">
    <citation type="submission" date="2018-06" db="EMBL/GenBank/DDBJ databases">
        <authorList>
            <consortium name="Pathogen Informatics"/>
            <person name="Doyle S."/>
        </authorList>
    </citation>
    <scope>NUCLEOTIDE SEQUENCE [LARGE SCALE GENOMIC DNA]</scope>
    <source>
        <strain evidence="1 2">NCTC9381</strain>
    </source>
</reference>
<organism evidence="1 2">
    <name type="scientific">Enterobacter agglomerans</name>
    <name type="common">Erwinia herbicola</name>
    <name type="synonym">Pantoea agglomerans</name>
    <dbReference type="NCBI Taxonomy" id="549"/>
    <lineage>
        <taxon>Bacteria</taxon>
        <taxon>Pseudomonadati</taxon>
        <taxon>Pseudomonadota</taxon>
        <taxon>Gammaproteobacteria</taxon>
        <taxon>Enterobacterales</taxon>
        <taxon>Erwiniaceae</taxon>
        <taxon>Pantoea</taxon>
        <taxon>Pantoea agglomerans group</taxon>
    </lineage>
</organism>
<evidence type="ECO:0000313" key="1">
    <source>
        <dbReference type="EMBL" id="SUB17197.1"/>
    </source>
</evidence>
<dbReference type="EMBL" id="UGSO01000001">
    <property type="protein sequence ID" value="SUB17197.1"/>
    <property type="molecule type" value="Genomic_DNA"/>
</dbReference>